<keyword evidence="2" id="KW-1185">Reference proteome</keyword>
<organism evidence="1 2">
    <name type="scientific">Teratosphaeria destructans</name>
    <dbReference type="NCBI Taxonomy" id="418781"/>
    <lineage>
        <taxon>Eukaryota</taxon>
        <taxon>Fungi</taxon>
        <taxon>Dikarya</taxon>
        <taxon>Ascomycota</taxon>
        <taxon>Pezizomycotina</taxon>
        <taxon>Dothideomycetes</taxon>
        <taxon>Dothideomycetidae</taxon>
        <taxon>Mycosphaerellales</taxon>
        <taxon>Teratosphaeriaceae</taxon>
        <taxon>Teratosphaeria</taxon>
    </lineage>
</organism>
<comment type="caution">
    <text evidence="1">The sequence shown here is derived from an EMBL/GenBank/DDBJ whole genome shotgun (WGS) entry which is preliminary data.</text>
</comment>
<evidence type="ECO:0000313" key="2">
    <source>
        <dbReference type="Proteomes" id="UP001138500"/>
    </source>
</evidence>
<proteinExistence type="predicted"/>
<dbReference type="EMBL" id="RIBY02001967">
    <property type="protein sequence ID" value="KAH9826661.1"/>
    <property type="molecule type" value="Genomic_DNA"/>
</dbReference>
<evidence type="ECO:0000313" key="1">
    <source>
        <dbReference type="EMBL" id="KAH9826661.1"/>
    </source>
</evidence>
<gene>
    <name evidence="1" type="ORF">Tdes44962_MAKER03363</name>
</gene>
<dbReference type="Proteomes" id="UP001138500">
    <property type="component" value="Unassembled WGS sequence"/>
</dbReference>
<reference evidence="1 2" key="1">
    <citation type="journal article" date="2018" name="IMA Fungus">
        <title>IMA Genome-F 10: Nine draft genome sequences of Claviceps purpurea s.lat., including C. arundinis, C. humidiphila, and C. cf. spartinae, pseudomolecules for the pitch canker pathogen Fusarium circinatum, draft genome of Davidsoniella eucalypti, Grosmannia galeiformis, Quambalaria eucalypti, and Teratosphaeria destructans.</title>
        <authorList>
            <person name="Wingfield B.D."/>
            <person name="Liu M."/>
            <person name="Nguyen H.D."/>
            <person name="Lane F.A."/>
            <person name="Morgan S.W."/>
            <person name="De Vos L."/>
            <person name="Wilken P.M."/>
            <person name="Duong T.A."/>
            <person name="Aylward J."/>
            <person name="Coetzee M.P."/>
            <person name="Dadej K."/>
            <person name="De Beer Z.W."/>
            <person name="Findlay W."/>
            <person name="Havenga M."/>
            <person name="Kolarik M."/>
            <person name="Menzies J.G."/>
            <person name="Naidoo K."/>
            <person name="Pochopski O."/>
            <person name="Shoukouhi P."/>
            <person name="Santana Q.C."/>
            <person name="Seifert K.A."/>
            <person name="Soal N."/>
            <person name="Steenkamp E.T."/>
            <person name="Tatham C.T."/>
            <person name="van der Nest M.A."/>
            <person name="Wingfield M.J."/>
        </authorList>
    </citation>
    <scope>NUCLEOTIDE SEQUENCE [LARGE SCALE GENOMIC DNA]</scope>
    <source>
        <strain evidence="1">CMW44962</strain>
    </source>
</reference>
<name>A0A9W7SQD3_9PEZI</name>
<reference evidence="1 2" key="2">
    <citation type="journal article" date="2021" name="Curr. Genet.">
        <title>Genetic response to nitrogen starvation in the aggressive Eucalyptus foliar pathogen Teratosphaeria destructans.</title>
        <authorList>
            <person name="Havenga M."/>
            <person name="Wingfield B.D."/>
            <person name="Wingfield M.J."/>
            <person name="Dreyer L.L."/>
            <person name="Roets F."/>
            <person name="Aylward J."/>
        </authorList>
    </citation>
    <scope>NUCLEOTIDE SEQUENCE [LARGE SCALE GENOMIC DNA]</scope>
    <source>
        <strain evidence="1">CMW44962</strain>
    </source>
</reference>
<sequence>MNLPPPGFQASAEAENGVDQRWLDVGTASRRLMMSRMLVVAVAISCELCTQDTHSPVIIIPARAT</sequence>
<protein>
    <submittedName>
        <fullName evidence="1">Uncharacterized protein</fullName>
    </submittedName>
</protein>
<accession>A0A9W7SQD3</accession>
<dbReference type="AlphaFoldDB" id="A0A9W7SQD3"/>